<reference evidence="1 2" key="1">
    <citation type="submission" date="2017-11" db="EMBL/GenBank/DDBJ databases">
        <title>Genomic and ecogenomic characterisation of Proteus mirabilis bacteriophage supports development of cocktails for phage therapy.</title>
        <authorList>
            <person name="Alves D.R."/>
            <person name="Nzakizwanayo J."/>
            <person name="Dedi C."/>
            <person name="Olympiou C."/>
            <person name="Hanin A."/>
            <person name="Kot W."/>
            <person name="Hansen L."/>
            <person name="Gahan C."/>
            <person name="Schellenberge P."/>
            <person name="Ogilvie L.A."/>
            <person name="Jones B.V."/>
        </authorList>
    </citation>
    <scope>NUCLEOTIDE SEQUENCE [LARGE SCALE GENOMIC DNA]</scope>
</reference>
<evidence type="ECO:0000313" key="2">
    <source>
        <dbReference type="Proteomes" id="UP000317418"/>
    </source>
</evidence>
<dbReference type="EMBL" id="MG575418">
    <property type="protein sequence ID" value="QDH85409.1"/>
    <property type="molecule type" value="Genomic_DNA"/>
</dbReference>
<keyword evidence="2" id="KW-1185">Reference proteome</keyword>
<dbReference type="Proteomes" id="UP000317418">
    <property type="component" value="Segment"/>
</dbReference>
<accession>A0A514CY12</accession>
<organism evidence="1 2">
    <name type="scientific">Proteus phage vB_PmiP_RS1pmA</name>
    <dbReference type="NCBI Taxonomy" id="2250312"/>
    <lineage>
        <taxon>Viruses</taxon>
        <taxon>Duplodnaviria</taxon>
        <taxon>Heunggongvirae</taxon>
        <taxon>Uroviricota</taxon>
        <taxon>Caudoviricetes</taxon>
        <taxon>Autographivirales</taxon>
        <taxon>Autoscriptoviridae</taxon>
        <taxon>Slopekvirinae</taxon>
        <taxon>Novosibovirus</taxon>
        <taxon>Novosibovirus RS1pmA</taxon>
    </lineage>
</organism>
<proteinExistence type="predicted"/>
<evidence type="ECO:0000313" key="1">
    <source>
        <dbReference type="EMBL" id="QDH85409.1"/>
    </source>
</evidence>
<name>A0A514CY12_9CAUD</name>
<protein>
    <submittedName>
        <fullName evidence="1">Uncharacterized protein</fullName>
    </submittedName>
</protein>
<sequence length="56" mass="6457">MFKQYQVTSEYHKAIQARKERVKALKIAKEQSKGIYYTTKGDFCHLAGKGLSYARS</sequence>